<name>A0A645BTG5_9ZZZZ</name>
<gene>
    <name evidence="1" type="ORF">SDC9_115465</name>
</gene>
<proteinExistence type="predicted"/>
<reference evidence="1" key="1">
    <citation type="submission" date="2019-08" db="EMBL/GenBank/DDBJ databases">
        <authorList>
            <person name="Kucharzyk K."/>
            <person name="Murdoch R.W."/>
            <person name="Higgins S."/>
            <person name="Loffler F."/>
        </authorList>
    </citation>
    <scope>NUCLEOTIDE SEQUENCE</scope>
</reference>
<evidence type="ECO:0000313" key="1">
    <source>
        <dbReference type="EMBL" id="MPM68532.1"/>
    </source>
</evidence>
<organism evidence="1">
    <name type="scientific">bioreactor metagenome</name>
    <dbReference type="NCBI Taxonomy" id="1076179"/>
    <lineage>
        <taxon>unclassified sequences</taxon>
        <taxon>metagenomes</taxon>
        <taxon>ecological metagenomes</taxon>
    </lineage>
</organism>
<comment type="caution">
    <text evidence="1">The sequence shown here is derived from an EMBL/GenBank/DDBJ whole genome shotgun (WGS) entry which is preliminary data.</text>
</comment>
<protein>
    <submittedName>
        <fullName evidence="1">Uncharacterized protein</fullName>
    </submittedName>
</protein>
<dbReference type="AlphaFoldDB" id="A0A645BTG5"/>
<accession>A0A645BTG5</accession>
<sequence>MPKCQCREFPNGVLHAGRNYKVLRSVVLKHQPHAFDVVFCITPVAFAVQIAKVQFLLQTARDPGGGKRNLSRYEGLSAPFRFMIEQNAVYRKHVICFTVLLHNPKTVLFRNSIGTVGMERCGFPLWNLLDTTV</sequence>
<dbReference type="EMBL" id="VSSQ01022308">
    <property type="protein sequence ID" value="MPM68532.1"/>
    <property type="molecule type" value="Genomic_DNA"/>
</dbReference>